<keyword evidence="1" id="KW-0812">Transmembrane</keyword>
<evidence type="ECO:0000259" key="3">
    <source>
        <dbReference type="Pfam" id="PF02931"/>
    </source>
</evidence>
<feature type="domain" description="Neurotransmitter-gated ion-channel ligand-binding" evidence="3">
    <location>
        <begin position="34"/>
        <end position="236"/>
    </location>
</feature>
<feature type="transmembrane region" description="Helical" evidence="1">
    <location>
        <begin position="302"/>
        <end position="322"/>
    </location>
</feature>
<keyword evidence="1" id="KW-0472">Membrane</keyword>
<proteinExistence type="predicted"/>
<dbReference type="FunFam" id="2.70.170.10:FF:000028">
    <property type="entry name" value="AcetylCholine Receptor"/>
    <property type="match status" value="2"/>
</dbReference>
<dbReference type="Pfam" id="PF02931">
    <property type="entry name" value="Neur_chan_LBD"/>
    <property type="match status" value="2"/>
</dbReference>
<dbReference type="PANTHER" id="PTHR18945">
    <property type="entry name" value="NEUROTRANSMITTER GATED ION CHANNEL"/>
    <property type="match status" value="1"/>
</dbReference>
<dbReference type="GO" id="GO:0016020">
    <property type="term" value="C:membrane"/>
    <property type="evidence" value="ECO:0007669"/>
    <property type="project" value="InterPro"/>
</dbReference>
<reference evidence="4" key="1">
    <citation type="submission" date="2021-04" db="EMBL/GenBank/DDBJ databases">
        <authorList>
            <person name="Chebbi M.A.C M."/>
        </authorList>
    </citation>
    <scope>NUCLEOTIDE SEQUENCE</scope>
</reference>
<dbReference type="InterPro" id="IPR006202">
    <property type="entry name" value="Neur_chan_lig-bd"/>
</dbReference>
<keyword evidence="4" id="KW-0675">Receptor</keyword>
<feature type="transmembrane region" description="Helical" evidence="1">
    <location>
        <begin position="678"/>
        <end position="697"/>
    </location>
</feature>
<evidence type="ECO:0000256" key="2">
    <source>
        <dbReference type="SAM" id="SignalP"/>
    </source>
</evidence>
<dbReference type="Gene3D" id="2.70.170.10">
    <property type="entry name" value="Neurotransmitter-gated ion-channel ligand-binding domain"/>
    <property type="match status" value="2"/>
</dbReference>
<accession>A0A8J2HI79</accession>
<protein>
    <submittedName>
        <fullName evidence="4">Similar to CHRNA10: Neuronal acetylcholine receptor subunit alpha-10 (Homo sapiens)</fullName>
    </submittedName>
</protein>
<dbReference type="InterPro" id="IPR006201">
    <property type="entry name" value="Neur_channel"/>
</dbReference>
<evidence type="ECO:0000256" key="1">
    <source>
        <dbReference type="SAM" id="Phobius"/>
    </source>
</evidence>
<feature type="transmembrane region" description="Helical" evidence="1">
    <location>
        <begin position="621"/>
        <end position="640"/>
    </location>
</feature>
<gene>
    <name evidence="4" type="ORF">HICCMSTLAB_LOCUS8159</name>
</gene>
<evidence type="ECO:0000313" key="5">
    <source>
        <dbReference type="Proteomes" id="UP000786811"/>
    </source>
</evidence>
<feature type="transmembrane region" description="Helical" evidence="1">
    <location>
        <begin position="647"/>
        <end position="666"/>
    </location>
</feature>
<feature type="transmembrane region" description="Helical" evidence="1">
    <location>
        <begin position="270"/>
        <end position="290"/>
    </location>
</feature>
<dbReference type="GO" id="GO:0005230">
    <property type="term" value="F:extracellular ligand-gated monoatomic ion channel activity"/>
    <property type="evidence" value="ECO:0007669"/>
    <property type="project" value="InterPro"/>
</dbReference>
<comment type="caution">
    <text evidence="4">The sequence shown here is derived from an EMBL/GenBank/DDBJ whole genome shotgun (WGS) entry which is preliminary data.</text>
</comment>
<feature type="transmembrane region" description="Helical" evidence="1">
    <location>
        <begin position="241"/>
        <end position="263"/>
    </location>
</feature>
<feature type="transmembrane region" description="Helical" evidence="1">
    <location>
        <begin position="381"/>
        <end position="402"/>
    </location>
</feature>
<dbReference type="InterPro" id="IPR036734">
    <property type="entry name" value="Neur_chan_lig-bd_sf"/>
</dbReference>
<feature type="transmembrane region" description="Helical" evidence="1">
    <location>
        <begin position="764"/>
        <end position="788"/>
    </location>
</feature>
<dbReference type="CDD" id="cd18989">
    <property type="entry name" value="LGIC_ECD_cation"/>
    <property type="match status" value="2"/>
</dbReference>
<dbReference type="AlphaFoldDB" id="A0A8J2HI79"/>
<evidence type="ECO:0000313" key="4">
    <source>
        <dbReference type="EMBL" id="CAG5096336.1"/>
    </source>
</evidence>
<dbReference type="EMBL" id="CAJNRD030001121">
    <property type="protein sequence ID" value="CAG5096336.1"/>
    <property type="molecule type" value="Genomic_DNA"/>
</dbReference>
<dbReference type="Proteomes" id="UP000786811">
    <property type="component" value="Unassembled WGS sequence"/>
</dbReference>
<keyword evidence="5" id="KW-1185">Reference proteome</keyword>
<feature type="chain" id="PRO_5035178302" evidence="2">
    <location>
        <begin position="19"/>
        <end position="791"/>
    </location>
</feature>
<sequence>MYKILILILSVVIGNSKCFESTCKDIESKSVDLRLRRHLFCDYDPTLRPQINAHSVLNIDVHLIPKFVEFDDFTSSINFHSWLILTWDDVHLNWNPDEFDGITLHHVKSTDIWVPDFTVFNSGDLGLDQSSMPLTDCILSQNGTIQCVVSRVFTSHCPADFSDWPYDNHNCTLHFGSWLYFADELNYYFTKDSIVMDEFVRNNEWEVKLGNISKSLELYGTNVDSMIFLNIEIQRNSSRGILIYITPAIILTILTLTALYLDVCSIERTILMSTNFISHLLCIFDLYWYIPTNNAIGSPKIVIFYEASLIITAFTFILTILLRKIYTVTIPAPQLIFSTVEFIYNCPIVKYLKAKTPDKSEENNLNDTDNQNEQIKNKNTLWMECVNLIEWLALVSVIITYVEEKSPYLRLKRHLLCDYDPSVRPTTNSRNRTDLSIVVVPKLMEFNEFTNVMKLHTWMYIAWKDPHLQWNPEEFDGVDSLYVMSHEIWTPDITIVNAGFGEQEIGIPLTSCILSKDGRVACVPIVCYSTRCHRDHTYWPFDQQHCSFEYASWSHNTEEIYLSEDSFRLQMIHFVPNAEWKINNFKIEPVQKKSKYTSQLYLAAVSIYFNVERVNSMLRRMFVTPIIVVMMMTLATMWFDSASKERLIIACINFIIHFLCLSHLHWRLSAAVVPNILIFYHSSMILATSALILTCIFRKFVILKTSPPTWVSSTISKVLVNKYGQVLLSLIFDLKASTKILEDGDDSSDLINSEFSKTTTWNDVIVLLNWIILICFIFIYIIMCVVFIHTP</sequence>
<feature type="domain" description="Neurotransmitter-gated ion-channel ligand-binding" evidence="3">
    <location>
        <begin position="410"/>
        <end position="613"/>
    </location>
</feature>
<keyword evidence="1" id="KW-1133">Transmembrane helix</keyword>
<dbReference type="GO" id="GO:0004888">
    <property type="term" value="F:transmembrane signaling receptor activity"/>
    <property type="evidence" value="ECO:0007669"/>
    <property type="project" value="InterPro"/>
</dbReference>
<dbReference type="OrthoDB" id="410315at2759"/>
<name>A0A8J2HI79_COTCN</name>
<keyword evidence="2" id="KW-0732">Signal</keyword>
<dbReference type="SUPFAM" id="SSF63712">
    <property type="entry name" value="Nicotinic receptor ligand binding domain-like"/>
    <property type="match status" value="2"/>
</dbReference>
<organism evidence="4 5">
    <name type="scientific">Cotesia congregata</name>
    <name type="common">Parasitoid wasp</name>
    <name type="synonym">Apanteles congregatus</name>
    <dbReference type="NCBI Taxonomy" id="51543"/>
    <lineage>
        <taxon>Eukaryota</taxon>
        <taxon>Metazoa</taxon>
        <taxon>Ecdysozoa</taxon>
        <taxon>Arthropoda</taxon>
        <taxon>Hexapoda</taxon>
        <taxon>Insecta</taxon>
        <taxon>Pterygota</taxon>
        <taxon>Neoptera</taxon>
        <taxon>Endopterygota</taxon>
        <taxon>Hymenoptera</taxon>
        <taxon>Apocrita</taxon>
        <taxon>Ichneumonoidea</taxon>
        <taxon>Braconidae</taxon>
        <taxon>Microgastrinae</taxon>
        <taxon>Cotesia</taxon>
    </lineage>
</organism>
<feature type="signal peptide" evidence="2">
    <location>
        <begin position="1"/>
        <end position="18"/>
    </location>
</feature>